<dbReference type="GO" id="GO:0005524">
    <property type="term" value="F:ATP binding"/>
    <property type="evidence" value="ECO:0007669"/>
    <property type="project" value="InterPro"/>
</dbReference>
<keyword evidence="3" id="KW-0862">Zinc</keyword>
<dbReference type="PANTHER" id="PTHR43462:SF1">
    <property type="entry name" value="ALANYL-TRNA EDITING PROTEIN AARSD1"/>
    <property type="match status" value="1"/>
</dbReference>
<dbReference type="Proteomes" id="UP000016570">
    <property type="component" value="Unassembled WGS sequence"/>
</dbReference>
<name>U2ZCV0_VIBPR</name>
<protein>
    <recommendedName>
        <fullName evidence="4">Threonyl/alanyl tRNA synthetase SAD domain-containing protein</fullName>
    </recommendedName>
</protein>
<dbReference type="EMBL" id="BATJ01000001">
    <property type="protein sequence ID" value="GAD65546.1"/>
    <property type="molecule type" value="Genomic_DNA"/>
</dbReference>
<keyword evidence="2" id="KW-0479">Metal-binding</keyword>
<evidence type="ECO:0000256" key="2">
    <source>
        <dbReference type="ARBA" id="ARBA00022723"/>
    </source>
</evidence>
<dbReference type="RefSeq" id="WP_021703538.1">
    <property type="nucleotide sequence ID" value="NZ_BATJ01000001.1"/>
</dbReference>
<dbReference type="PANTHER" id="PTHR43462">
    <property type="entry name" value="ALANYL-TRNA EDITING PROTEIN"/>
    <property type="match status" value="1"/>
</dbReference>
<dbReference type="GO" id="GO:0046872">
    <property type="term" value="F:metal ion binding"/>
    <property type="evidence" value="ECO:0007669"/>
    <property type="project" value="UniProtKB-KW"/>
</dbReference>
<evidence type="ECO:0000256" key="3">
    <source>
        <dbReference type="ARBA" id="ARBA00022833"/>
    </source>
</evidence>
<evidence type="ECO:0000256" key="1">
    <source>
        <dbReference type="ARBA" id="ARBA00001947"/>
    </source>
</evidence>
<evidence type="ECO:0000259" key="4">
    <source>
        <dbReference type="SMART" id="SM00863"/>
    </source>
</evidence>
<dbReference type="InterPro" id="IPR018163">
    <property type="entry name" value="Thr/Ala-tRNA-synth_IIc_edit"/>
</dbReference>
<dbReference type="AlphaFoldDB" id="U2ZCV0"/>
<dbReference type="STRING" id="1219065.VPR01S_01_03190"/>
<comment type="cofactor">
    <cofactor evidence="1">
        <name>Zn(2+)</name>
        <dbReference type="ChEBI" id="CHEBI:29105"/>
    </cofactor>
</comment>
<comment type="caution">
    <text evidence="5">The sequence shown here is derived from an EMBL/GenBank/DDBJ whole genome shotgun (WGS) entry which is preliminary data.</text>
</comment>
<dbReference type="SUPFAM" id="SSF55186">
    <property type="entry name" value="ThrRS/AlaRS common domain"/>
    <property type="match status" value="1"/>
</dbReference>
<dbReference type="Gene3D" id="3.30.980.10">
    <property type="entry name" value="Threonyl-trna Synthetase, Chain A, domain 2"/>
    <property type="match status" value="1"/>
</dbReference>
<sequence>MTKKVFWDDPYQTELTSTVTNVDGNTIQLAETIFYAESGGQESDQGTIGGLDVLRAEKVGTAIIYTLSDTPPFVLGDSVTICVNWTRRYALMKLHFAAELVLELFSQKFPHIEKIGAHIGQDKSRIDFVWPTSINSLLDEMTAAAQRLVDADLPIQSAFSDEAQQRRYWRVEGFAQVPCGGTHLKRTSEVGRIRLKRKNIGKGKERVEITLVPSQ</sequence>
<dbReference type="Gene3D" id="2.40.30.130">
    <property type="match status" value="1"/>
</dbReference>
<keyword evidence="6" id="KW-1185">Reference proteome</keyword>
<dbReference type="InterPro" id="IPR009000">
    <property type="entry name" value="Transl_B-barrel_sf"/>
</dbReference>
<evidence type="ECO:0000313" key="6">
    <source>
        <dbReference type="Proteomes" id="UP000016570"/>
    </source>
</evidence>
<evidence type="ECO:0000313" key="5">
    <source>
        <dbReference type="EMBL" id="GAD65546.1"/>
    </source>
</evidence>
<dbReference type="GO" id="GO:0004812">
    <property type="term" value="F:aminoacyl-tRNA ligase activity"/>
    <property type="evidence" value="ECO:0007669"/>
    <property type="project" value="InterPro"/>
</dbReference>
<dbReference type="SMART" id="SM00863">
    <property type="entry name" value="tRNA_SAD"/>
    <property type="match status" value="1"/>
</dbReference>
<dbReference type="SUPFAM" id="SSF50447">
    <property type="entry name" value="Translation proteins"/>
    <property type="match status" value="1"/>
</dbReference>
<dbReference type="Pfam" id="PF07973">
    <property type="entry name" value="tRNA_SAD"/>
    <property type="match status" value="1"/>
</dbReference>
<organism evidence="5 6">
    <name type="scientific">Vibrio proteolyticus NBRC 13287</name>
    <dbReference type="NCBI Taxonomy" id="1219065"/>
    <lineage>
        <taxon>Bacteria</taxon>
        <taxon>Pseudomonadati</taxon>
        <taxon>Pseudomonadota</taxon>
        <taxon>Gammaproteobacteria</taxon>
        <taxon>Vibrionales</taxon>
        <taxon>Vibrionaceae</taxon>
        <taxon>Vibrio</taxon>
    </lineage>
</organism>
<dbReference type="GO" id="GO:0002161">
    <property type="term" value="F:aminoacyl-tRNA deacylase activity"/>
    <property type="evidence" value="ECO:0007669"/>
    <property type="project" value="UniProtKB-ARBA"/>
</dbReference>
<accession>U2ZCV0</accession>
<dbReference type="eggNOG" id="COG2872">
    <property type="taxonomic scope" value="Bacteria"/>
</dbReference>
<dbReference type="InterPro" id="IPR012947">
    <property type="entry name" value="tRNA_SAD"/>
</dbReference>
<reference evidence="5 6" key="1">
    <citation type="submission" date="2013-09" db="EMBL/GenBank/DDBJ databases">
        <title>Whole genome shotgun sequence of Vibrio proteolyticus NBRC 13287.</title>
        <authorList>
            <person name="Isaki S."/>
            <person name="Hosoyama A."/>
            <person name="Numata M."/>
            <person name="Hashimoto M."/>
            <person name="Hosoyama Y."/>
            <person name="Tsuchikane K."/>
            <person name="Noguchi M."/>
            <person name="Hirakata S."/>
            <person name="Ichikawa N."/>
            <person name="Ohji S."/>
            <person name="Yamazoe A."/>
            <person name="Fujita N."/>
        </authorList>
    </citation>
    <scope>NUCLEOTIDE SEQUENCE [LARGE SCALE GENOMIC DNA]</scope>
    <source>
        <strain evidence="5 6">NBRC 13287</strain>
    </source>
</reference>
<feature type="domain" description="Threonyl/alanyl tRNA synthetase SAD" evidence="4">
    <location>
        <begin position="166"/>
        <end position="208"/>
    </location>
</feature>
<dbReference type="InterPro" id="IPR051335">
    <property type="entry name" value="Alanyl-tRNA_Editing_Enzymes"/>
</dbReference>
<gene>
    <name evidence="5" type="ORF">VPR01S_01_03190</name>
</gene>
<proteinExistence type="predicted"/>
<dbReference type="GO" id="GO:0043039">
    <property type="term" value="P:tRNA aminoacylation"/>
    <property type="evidence" value="ECO:0007669"/>
    <property type="project" value="InterPro"/>
</dbReference>